<dbReference type="EC" id="2.7.7.89" evidence="7"/>
<evidence type="ECO:0000259" key="9">
    <source>
        <dbReference type="Pfam" id="PF08335"/>
    </source>
</evidence>
<feature type="domain" description="PII-uridylyltransferase/Glutamine-synthetase adenylyltransferase" evidence="9">
    <location>
        <begin position="815"/>
        <end position="896"/>
    </location>
</feature>
<keyword evidence="4 7" id="KW-0067">ATP-binding</keyword>
<comment type="similarity">
    <text evidence="7">Belongs to the GlnE family.</text>
</comment>
<dbReference type="SUPFAM" id="SSF81593">
    <property type="entry name" value="Nucleotidyltransferase substrate binding subunit/domain"/>
    <property type="match status" value="2"/>
</dbReference>
<evidence type="ECO:0000259" key="8">
    <source>
        <dbReference type="Pfam" id="PF03710"/>
    </source>
</evidence>
<keyword evidence="2 7" id="KW-0548">Nucleotidyltransferase</keyword>
<dbReference type="GO" id="GO:0000820">
    <property type="term" value="P:regulation of glutamine family amino acid metabolic process"/>
    <property type="evidence" value="ECO:0007669"/>
    <property type="project" value="UniProtKB-UniRule"/>
</dbReference>
<evidence type="ECO:0000256" key="7">
    <source>
        <dbReference type="HAMAP-Rule" id="MF_00802"/>
    </source>
</evidence>
<dbReference type="Gene3D" id="1.20.120.1510">
    <property type="match status" value="1"/>
</dbReference>
<sequence length="942" mass="102952">MNDLPAPLAGHLHRQLERLRAAAPQALAERAAAPARMASLERLLLASDYALDRLCAEPALLAALDAPREALALPPGDPASWAARLRRHRHAESVRLIHRDVNGIDTIEDTLAGSSTLAEACLCAALTAVEDSLRARHGVPRNDAGQEQRLVVFALGKLGGGELNFSSDVDLVFAFPEAGQSDGARPLDNGDWFQRAGQQLIQMLSAVTAEGMAYRVDMRLRPFGQSGRLAQSFAAMEHYFQREGRDWERYAWIKARPVAGDLAAGERFLATLRPFVYRRYLDFGAFEGLREMKTLIEAEVQRRDLEGHLKLGRGGIREIEFIVQLQQLIRGGREPTLRERGLLPALARLREHGHVPDASAAALDAAYRFLRRLENRLQMLREEQTHSLPESETDRARIALGLGFADWGALLTMLERHRDAVRDEFARVFEARDQSPRGATREDVAALDLVWIDPEDAAAPSRLAQAGFTDAAALARRLIAFRCLPALATLSARAAGRLDRLMPRLLDAAAHSAAPDAAAMRALELVQAVLRRSSYLALLDEAPAALARVVDVMARSRWMAERLCAHPLLLDELLDARADAAPPSQAEMEAALDRALASHAEDDVEARLIALNEFRLSCTFRVARARLVDRQDAPSSARQLAFIAQAVLRAVLPMAVDELARQHGRLPSGGVAAIAYGSFGGDELGFGSDLDLVFLYDEGLDASETDGARPLEAVRYHTRVVQKVIALLAMATPAGRLYETDLRLRPDGAKGLLVSSLQSFSSYQHERAWTWEQQALVRARAVAGDAAVQAAFERIRAEVLCRPRPRAAVCRDARDMRQRMRAELDRSREGLFDLKQGHGGLVDLEFLVQAAVLIAAAEAPGVTASTRTPELIDALAGCGFFSTRSAQALRRAHGVLLARALACTLDGRARLATPDAALDDARAAIKAAWQNYLAKPLSDATG</sequence>
<dbReference type="SUPFAM" id="SSF81301">
    <property type="entry name" value="Nucleotidyltransferase"/>
    <property type="match status" value="2"/>
</dbReference>
<feature type="domain" description="Glutamate-ammonia ligase adenylyltransferase repeated" evidence="8">
    <location>
        <begin position="59"/>
        <end position="270"/>
    </location>
</feature>
<dbReference type="GO" id="GO:0005829">
    <property type="term" value="C:cytosol"/>
    <property type="evidence" value="ECO:0007669"/>
    <property type="project" value="TreeGrafter"/>
</dbReference>
<dbReference type="GO" id="GO:0008882">
    <property type="term" value="F:[glutamate-ammonia-ligase] adenylyltransferase activity"/>
    <property type="evidence" value="ECO:0007669"/>
    <property type="project" value="UniProtKB-UniRule"/>
</dbReference>
<dbReference type="Gene3D" id="3.30.460.10">
    <property type="entry name" value="Beta Polymerase, domain 2"/>
    <property type="match status" value="2"/>
</dbReference>
<dbReference type="Pfam" id="PF08335">
    <property type="entry name" value="GlnD_UR_UTase"/>
    <property type="match status" value="2"/>
</dbReference>
<evidence type="ECO:0000256" key="3">
    <source>
        <dbReference type="ARBA" id="ARBA00022741"/>
    </source>
</evidence>
<dbReference type="HAMAP" id="MF_00802">
    <property type="entry name" value="GlnE"/>
    <property type="match status" value="1"/>
</dbReference>
<dbReference type="NCBIfam" id="NF008292">
    <property type="entry name" value="PRK11072.1"/>
    <property type="match status" value="1"/>
</dbReference>
<organism evidence="10 11">
    <name type="scientific">Denitratimonas tolerans</name>
    <dbReference type="NCBI Taxonomy" id="1338420"/>
    <lineage>
        <taxon>Bacteria</taxon>
        <taxon>Pseudomonadati</taxon>
        <taxon>Pseudomonadota</taxon>
        <taxon>Gammaproteobacteria</taxon>
        <taxon>Lysobacterales</taxon>
        <taxon>Lysobacteraceae</taxon>
        <taxon>Denitratimonas</taxon>
    </lineage>
</organism>
<dbReference type="GO" id="GO:0005524">
    <property type="term" value="F:ATP binding"/>
    <property type="evidence" value="ECO:0007669"/>
    <property type="project" value="UniProtKB-UniRule"/>
</dbReference>
<comment type="catalytic activity">
    <reaction evidence="7">
        <text>[glutamine synthetase]-L-tyrosine + ATP = [glutamine synthetase]-O(4)-(5'-adenylyl)-L-tyrosine + diphosphate</text>
        <dbReference type="Rhea" id="RHEA:18589"/>
        <dbReference type="Rhea" id="RHEA-COMP:10660"/>
        <dbReference type="Rhea" id="RHEA-COMP:10661"/>
        <dbReference type="ChEBI" id="CHEBI:30616"/>
        <dbReference type="ChEBI" id="CHEBI:33019"/>
        <dbReference type="ChEBI" id="CHEBI:46858"/>
        <dbReference type="ChEBI" id="CHEBI:83624"/>
        <dbReference type="EC" id="2.7.7.42"/>
    </reaction>
</comment>
<evidence type="ECO:0000256" key="6">
    <source>
        <dbReference type="ARBA" id="ARBA00023268"/>
    </source>
</evidence>
<feature type="domain" description="PII-uridylyltransferase/Glutamine-synthetase adenylyltransferase" evidence="9">
    <location>
        <begin position="290"/>
        <end position="429"/>
    </location>
</feature>
<evidence type="ECO:0000256" key="5">
    <source>
        <dbReference type="ARBA" id="ARBA00022842"/>
    </source>
</evidence>
<keyword evidence="3 7" id="KW-0547">Nucleotide-binding</keyword>
<dbReference type="CDD" id="cd05401">
    <property type="entry name" value="NT_GlnE_GlnD_like"/>
    <property type="match status" value="2"/>
</dbReference>
<dbReference type="AlphaFoldDB" id="A0AAW9R2Y7"/>
<protein>
    <recommendedName>
        <fullName evidence="7">Bifunctional glutamine synthetase adenylyltransferase/adenylyl-removing enzyme</fullName>
    </recommendedName>
    <alternativeName>
        <fullName evidence="7">ATP:glutamine synthetase adenylyltransferase</fullName>
    </alternativeName>
    <alternativeName>
        <fullName evidence="7">ATase</fullName>
    </alternativeName>
    <domain>
        <recommendedName>
            <fullName evidence="7">Glutamine synthetase adenylyl-L-tyrosine phosphorylase</fullName>
            <ecNumber evidence="7">2.7.7.89</ecNumber>
        </recommendedName>
        <alternativeName>
            <fullName evidence="7">Adenylyl removase</fullName>
            <shortName evidence="7">AR</shortName>
            <shortName evidence="7">AT-N</shortName>
        </alternativeName>
    </domain>
    <domain>
        <recommendedName>
            <fullName evidence="7">Glutamine synthetase adenylyl transferase</fullName>
            <ecNumber evidence="7">2.7.7.42</ecNumber>
        </recommendedName>
        <alternativeName>
            <fullName evidence="7">Adenylyl transferase</fullName>
            <shortName evidence="7">AT</shortName>
            <shortName evidence="7">AT-C</shortName>
        </alternativeName>
    </domain>
</protein>
<accession>A0AAW9R2Y7</accession>
<evidence type="ECO:0000313" key="10">
    <source>
        <dbReference type="EMBL" id="MEJ1249758.1"/>
    </source>
</evidence>
<dbReference type="Gene3D" id="1.20.120.330">
    <property type="entry name" value="Nucleotidyltransferases domain 2"/>
    <property type="match status" value="2"/>
</dbReference>
<feature type="domain" description="Glutamate-ammonia ligase adenylyltransferase repeated" evidence="8">
    <location>
        <begin position="547"/>
        <end position="794"/>
    </location>
</feature>
<dbReference type="EC" id="2.7.7.42" evidence="7"/>
<dbReference type="InterPro" id="IPR013546">
    <property type="entry name" value="PII_UdlTrfase/GS_AdlTrfase"/>
</dbReference>
<dbReference type="RefSeq" id="WP_337335476.1">
    <property type="nucleotide sequence ID" value="NZ_JBBDHC010000011.1"/>
</dbReference>
<gene>
    <name evidence="7 10" type="primary">glnE</name>
    <name evidence="10" type="ORF">WB794_08760</name>
</gene>
<dbReference type="PANTHER" id="PTHR30621">
    <property type="entry name" value="GLUTAMINE SYNTHETASE ADENYLYLTRANSFERASE"/>
    <property type="match status" value="1"/>
</dbReference>
<evidence type="ECO:0000313" key="11">
    <source>
        <dbReference type="Proteomes" id="UP001364472"/>
    </source>
</evidence>
<keyword evidence="5 7" id="KW-0460">Magnesium</keyword>
<name>A0AAW9R2Y7_9GAMM</name>
<proteinExistence type="inferred from homology"/>
<dbReference type="GO" id="GO:0016874">
    <property type="term" value="F:ligase activity"/>
    <property type="evidence" value="ECO:0007669"/>
    <property type="project" value="UniProtKB-KW"/>
</dbReference>
<evidence type="ECO:0000256" key="1">
    <source>
        <dbReference type="ARBA" id="ARBA00022679"/>
    </source>
</evidence>
<reference evidence="10 11" key="1">
    <citation type="journal article" date="2016" name="Antonie Van Leeuwenhoek">
        <title>Denitratimonas tolerans gen. nov., sp. nov., a denitrifying bacterium isolated from a bioreactor for tannery wastewater treatment.</title>
        <authorList>
            <person name="Han S.I."/>
            <person name="Kim J.O."/>
            <person name="Lee Y.R."/>
            <person name="Ekpeghere K.I."/>
            <person name="Koh S.C."/>
            <person name="Whang K.S."/>
        </authorList>
    </citation>
    <scope>NUCLEOTIDE SEQUENCE [LARGE SCALE GENOMIC DNA]</scope>
    <source>
        <strain evidence="10 11">KACC 17565</strain>
    </source>
</reference>
<dbReference type="GO" id="GO:0000287">
    <property type="term" value="F:magnesium ion binding"/>
    <property type="evidence" value="ECO:0007669"/>
    <property type="project" value="UniProtKB-UniRule"/>
</dbReference>
<keyword evidence="11" id="KW-1185">Reference proteome</keyword>
<feature type="region of interest" description="Adenylyl removase" evidence="7">
    <location>
        <begin position="1"/>
        <end position="433"/>
    </location>
</feature>
<feature type="region of interest" description="Adenylyl transferase" evidence="7">
    <location>
        <begin position="445"/>
        <end position="942"/>
    </location>
</feature>
<keyword evidence="10" id="KW-0436">Ligase</keyword>
<dbReference type="GO" id="GO:0047388">
    <property type="term" value="F:[glutamine synthetase]-adenylyl-L-tyrosine phosphorylase activity"/>
    <property type="evidence" value="ECO:0007669"/>
    <property type="project" value="UniProtKB-EC"/>
</dbReference>
<dbReference type="Proteomes" id="UP001364472">
    <property type="component" value="Unassembled WGS sequence"/>
</dbReference>
<keyword evidence="6 7" id="KW-0511">Multifunctional enzyme</keyword>
<comment type="catalytic activity">
    <reaction evidence="7">
        <text>[glutamine synthetase]-O(4)-(5'-adenylyl)-L-tyrosine + phosphate = [glutamine synthetase]-L-tyrosine + ADP</text>
        <dbReference type="Rhea" id="RHEA:43716"/>
        <dbReference type="Rhea" id="RHEA-COMP:10660"/>
        <dbReference type="Rhea" id="RHEA-COMP:10661"/>
        <dbReference type="ChEBI" id="CHEBI:43474"/>
        <dbReference type="ChEBI" id="CHEBI:46858"/>
        <dbReference type="ChEBI" id="CHEBI:83624"/>
        <dbReference type="ChEBI" id="CHEBI:456216"/>
        <dbReference type="EC" id="2.7.7.89"/>
    </reaction>
</comment>
<dbReference type="InterPro" id="IPR023057">
    <property type="entry name" value="GlnE"/>
</dbReference>
<dbReference type="Pfam" id="PF03710">
    <property type="entry name" value="GlnE"/>
    <property type="match status" value="2"/>
</dbReference>
<comment type="cofactor">
    <cofactor evidence="7">
        <name>Mg(2+)</name>
        <dbReference type="ChEBI" id="CHEBI:18420"/>
    </cofactor>
</comment>
<comment type="caution">
    <text evidence="10">The sequence shown here is derived from an EMBL/GenBank/DDBJ whole genome shotgun (WGS) entry which is preliminary data.</text>
</comment>
<dbReference type="PANTHER" id="PTHR30621:SF0">
    <property type="entry name" value="BIFUNCTIONAL GLUTAMINE SYNTHETASE ADENYLYLTRANSFERASE_ADENYLYL-REMOVING ENZYME"/>
    <property type="match status" value="1"/>
</dbReference>
<evidence type="ECO:0000256" key="2">
    <source>
        <dbReference type="ARBA" id="ARBA00022695"/>
    </source>
</evidence>
<dbReference type="InterPro" id="IPR043519">
    <property type="entry name" value="NT_sf"/>
</dbReference>
<comment type="function">
    <text evidence="7">Involved in the regulation of glutamine synthetase GlnA, a key enzyme in the process to assimilate ammonia. When cellular nitrogen levels are high, the C-terminal adenylyl transferase (AT) inactivates GlnA by covalent transfer of an adenylyl group from ATP to specific tyrosine residue of GlnA, thus reducing its activity. Conversely, when nitrogen levels are low, the N-terminal adenylyl removase (AR) activates GlnA by removing the adenylyl group by phosphorolysis, increasing its activity. The regulatory region of GlnE binds the signal transduction protein PII (GlnB) which indicates the nitrogen status of the cell.</text>
</comment>
<dbReference type="FunFam" id="1.20.120.330:FF:000005">
    <property type="entry name" value="Bifunctional glutamine synthetase adenylyltransferase/adenylyl-removing enzyme"/>
    <property type="match status" value="1"/>
</dbReference>
<evidence type="ECO:0000256" key="4">
    <source>
        <dbReference type="ARBA" id="ARBA00022840"/>
    </source>
</evidence>
<keyword evidence="1 7" id="KW-0808">Transferase</keyword>
<dbReference type="FunFam" id="3.30.460.10:FF:000009">
    <property type="entry name" value="Bifunctional glutamine synthetase adenylyltransferase/adenylyl-removing enzyme"/>
    <property type="match status" value="1"/>
</dbReference>
<dbReference type="InterPro" id="IPR005190">
    <property type="entry name" value="GlnE_rpt_dom"/>
</dbReference>
<dbReference type="EMBL" id="JBBDHC010000011">
    <property type="protein sequence ID" value="MEJ1249758.1"/>
    <property type="molecule type" value="Genomic_DNA"/>
</dbReference>